<keyword evidence="1" id="KW-0472">Membrane</keyword>
<comment type="caution">
    <text evidence="2">The sequence shown here is derived from an EMBL/GenBank/DDBJ whole genome shotgun (WGS) entry which is preliminary data.</text>
</comment>
<feature type="transmembrane region" description="Helical" evidence="1">
    <location>
        <begin position="112"/>
        <end position="133"/>
    </location>
</feature>
<dbReference type="HOGENOM" id="CLU_1861730_0_0_9"/>
<reference evidence="2 4" key="1">
    <citation type="submission" date="2007-08" db="EMBL/GenBank/DDBJ databases">
        <title>Draft genome sequence of Clostridium leptum (DSM 753).</title>
        <authorList>
            <person name="Sudarsanam P."/>
            <person name="Ley R."/>
            <person name="Guruge J."/>
            <person name="Turnbaugh P.J."/>
            <person name="Mahowald M."/>
            <person name="Liep D."/>
            <person name="Gordon J."/>
        </authorList>
    </citation>
    <scope>NUCLEOTIDE SEQUENCE [LARGE SCALE GENOMIC DNA]</scope>
    <source>
        <strain evidence="2 4">DSM 753</strain>
    </source>
</reference>
<evidence type="ECO:0000313" key="4">
    <source>
        <dbReference type="Proteomes" id="UP000003490"/>
    </source>
</evidence>
<dbReference type="AlphaFoldDB" id="A7VRI3"/>
<gene>
    <name evidence="3" type="ORF">CH238_05640</name>
    <name evidence="2" type="ORF">CLOLEP_01166</name>
</gene>
<dbReference type="Proteomes" id="UP000003490">
    <property type="component" value="Unassembled WGS sequence"/>
</dbReference>
<keyword evidence="1" id="KW-1133">Transmembrane helix</keyword>
<keyword evidence="5" id="KW-1185">Reference proteome</keyword>
<sequence length="137" mass="15806">MVKVLLCGVFILLAAILLSIGGTMLQHLFSVRKKCGLKIIGTVSGFQVEQRRKTKRYYPVFEFEIKGCRYQGKSHYGTREPRYRLHQPVALQVDARYFVRLYERKELIRTRIFCAVCCSVGGIALFLSFLFAFSPIM</sequence>
<protein>
    <recommendedName>
        <fullName evidence="6">DUF3592 domain-containing protein</fullName>
    </recommendedName>
</protein>
<proteinExistence type="predicted"/>
<feature type="transmembrane region" description="Helical" evidence="1">
    <location>
        <begin position="6"/>
        <end position="29"/>
    </location>
</feature>
<dbReference type="EMBL" id="NOXF01000003">
    <property type="protein sequence ID" value="PEQ24925.1"/>
    <property type="molecule type" value="Genomic_DNA"/>
</dbReference>
<reference evidence="3 5" key="3">
    <citation type="submission" date="2017-07" db="EMBL/GenBank/DDBJ databases">
        <title>Prevalence of linear plasmids in Cutibacterium (Propionibacterium) acnes isolates obtained from prostatic tissue.</title>
        <authorList>
            <person name="Davidsson S."/>
            <person name="Carlsson J."/>
            <person name="Molling P."/>
            <person name="Andren O."/>
            <person name="Andersson S.-O."/>
            <person name="Brzuszkiewicz E."/>
            <person name="Poehlein A."/>
            <person name="Al-Zeer M."/>
            <person name="Brinkmann V."/>
            <person name="Scavenius C."/>
            <person name="Nazipi S."/>
            <person name="Soderquist B."/>
            <person name="Bruggemann H."/>
        </authorList>
    </citation>
    <scope>NUCLEOTIDE SEQUENCE [LARGE SCALE GENOMIC DNA]</scope>
    <source>
        <strain evidence="3 5">DSM 753</strain>
    </source>
</reference>
<evidence type="ECO:0008006" key="6">
    <source>
        <dbReference type="Google" id="ProtNLM"/>
    </source>
</evidence>
<dbReference type="EMBL" id="ABCB02000016">
    <property type="protein sequence ID" value="EDO62305.1"/>
    <property type="molecule type" value="Genomic_DNA"/>
</dbReference>
<evidence type="ECO:0000256" key="1">
    <source>
        <dbReference type="SAM" id="Phobius"/>
    </source>
</evidence>
<name>A7VRI3_9FIRM</name>
<evidence type="ECO:0000313" key="3">
    <source>
        <dbReference type="EMBL" id="PEQ24925.1"/>
    </source>
</evidence>
<evidence type="ECO:0000313" key="2">
    <source>
        <dbReference type="EMBL" id="EDO62305.1"/>
    </source>
</evidence>
<dbReference type="Proteomes" id="UP000220611">
    <property type="component" value="Unassembled WGS sequence"/>
</dbReference>
<keyword evidence="1" id="KW-0812">Transmembrane</keyword>
<accession>A7VRI3</accession>
<reference evidence="2 4" key="2">
    <citation type="submission" date="2007-08" db="EMBL/GenBank/DDBJ databases">
        <authorList>
            <person name="Fulton L."/>
            <person name="Clifton S."/>
            <person name="Fulton B."/>
            <person name="Xu J."/>
            <person name="Minx P."/>
            <person name="Pepin K.H."/>
            <person name="Johnson M."/>
            <person name="Thiruvilangam P."/>
            <person name="Bhonagiri V."/>
            <person name="Nash W.E."/>
            <person name="Wang C."/>
            <person name="Mardis E.R."/>
            <person name="Wilson R.K."/>
        </authorList>
    </citation>
    <scope>NUCLEOTIDE SEQUENCE [LARGE SCALE GENOMIC DNA]</scope>
    <source>
        <strain evidence="2 4">DSM 753</strain>
    </source>
</reference>
<evidence type="ECO:0000313" key="5">
    <source>
        <dbReference type="Proteomes" id="UP000220611"/>
    </source>
</evidence>
<organism evidence="2 4">
    <name type="scientific">[Clostridium] leptum DSM 753</name>
    <dbReference type="NCBI Taxonomy" id="428125"/>
    <lineage>
        <taxon>Bacteria</taxon>
        <taxon>Bacillati</taxon>
        <taxon>Bacillota</taxon>
        <taxon>Clostridia</taxon>
        <taxon>Eubacteriales</taxon>
        <taxon>Oscillospiraceae</taxon>
        <taxon>Oscillospiraceae incertae sedis</taxon>
    </lineage>
</organism>